<accession>A0A170T3L9</accession>
<evidence type="ECO:0000313" key="1">
    <source>
        <dbReference type="EMBL" id="CZB11020.1"/>
    </source>
</evidence>
<name>A0A170T3L9_9SYNE</name>
<sequence length="39" mass="3937">MGCPQSPLAGGQPENQTHQVLLLAPAAVEPVLAAGRSRA</sequence>
<dbReference type="EMBL" id="FITM01000007">
    <property type="protein sequence ID" value="CZB11020.1"/>
    <property type="molecule type" value="Genomic_DNA"/>
</dbReference>
<gene>
    <name evidence="1" type="ORF">FLM9_70</name>
</gene>
<reference evidence="2" key="1">
    <citation type="submission" date="2016-02" db="EMBL/GenBank/DDBJ databases">
        <authorList>
            <person name="liu f."/>
        </authorList>
    </citation>
    <scope>NUCLEOTIDE SEQUENCE [LARGE SCALE GENOMIC DNA]</scope>
</reference>
<evidence type="ECO:0000313" key="2">
    <source>
        <dbReference type="Proteomes" id="UP000182631"/>
    </source>
</evidence>
<protein>
    <submittedName>
        <fullName evidence="1">Uncharacterized protein</fullName>
    </submittedName>
</protein>
<keyword evidence="2" id="KW-1185">Reference proteome</keyword>
<dbReference type="AlphaFoldDB" id="A0A170T3L9"/>
<organism evidence="1 2">
    <name type="scientific">Candidatus Synechococcus spongiarum</name>
    <dbReference type="NCBI Taxonomy" id="431041"/>
    <lineage>
        <taxon>Bacteria</taxon>
        <taxon>Bacillati</taxon>
        <taxon>Cyanobacteriota</taxon>
        <taxon>Cyanophyceae</taxon>
        <taxon>Synechococcales</taxon>
        <taxon>Synechococcaceae</taxon>
        <taxon>Synechococcus</taxon>
    </lineage>
</organism>
<proteinExistence type="predicted"/>
<dbReference type="Proteomes" id="UP000182631">
    <property type="component" value="Unassembled WGS sequence"/>
</dbReference>